<dbReference type="InterPro" id="IPR036047">
    <property type="entry name" value="F-box-like_dom_sf"/>
</dbReference>
<feature type="transmembrane region" description="Helical" evidence="6">
    <location>
        <begin position="342"/>
        <end position="364"/>
    </location>
</feature>
<dbReference type="PANTHER" id="PTHR11654">
    <property type="entry name" value="OLIGOPEPTIDE TRANSPORTER-RELATED"/>
    <property type="match status" value="1"/>
</dbReference>
<dbReference type="NCBIfam" id="TIGR01640">
    <property type="entry name" value="F_box_assoc_1"/>
    <property type="match status" value="1"/>
</dbReference>
<keyword evidence="3 6" id="KW-0812">Transmembrane</keyword>
<protein>
    <recommendedName>
        <fullName evidence="7">F-box domain-containing protein</fullName>
    </recommendedName>
</protein>
<evidence type="ECO:0000256" key="5">
    <source>
        <dbReference type="ARBA" id="ARBA00023136"/>
    </source>
</evidence>
<dbReference type="EMBL" id="JADBGQ010000002">
    <property type="protein sequence ID" value="KAG5408483.1"/>
    <property type="molecule type" value="Genomic_DNA"/>
</dbReference>
<dbReference type="InterPro" id="IPR017451">
    <property type="entry name" value="F-box-assoc_interact_dom"/>
</dbReference>
<dbReference type="Gene3D" id="1.20.1250.20">
    <property type="entry name" value="MFS general substrate transporter like domains"/>
    <property type="match status" value="1"/>
</dbReference>
<gene>
    <name evidence="8" type="primary">A02p006400.1_BraROA</name>
    <name evidence="8" type="ORF">IGI04_004802</name>
</gene>
<dbReference type="InterPro" id="IPR000109">
    <property type="entry name" value="POT_fam"/>
</dbReference>
<keyword evidence="9" id="KW-1185">Reference proteome</keyword>
<dbReference type="SUPFAM" id="SSF81383">
    <property type="entry name" value="F-box domain"/>
    <property type="match status" value="1"/>
</dbReference>
<evidence type="ECO:0000256" key="4">
    <source>
        <dbReference type="ARBA" id="ARBA00022989"/>
    </source>
</evidence>
<accession>A0ABQ7NC52</accession>
<keyword evidence="5 6" id="KW-0472">Membrane</keyword>
<comment type="caution">
    <text evidence="8">The sequence shown here is derived from an EMBL/GenBank/DDBJ whole genome shotgun (WGS) entry which is preliminary data.</text>
</comment>
<dbReference type="InterPro" id="IPR013187">
    <property type="entry name" value="F-box-assoc_dom_typ3"/>
</dbReference>
<feature type="transmembrane region" description="Helical" evidence="6">
    <location>
        <begin position="302"/>
        <end position="321"/>
    </location>
</feature>
<dbReference type="Proteomes" id="UP000823674">
    <property type="component" value="Chromosome A02"/>
</dbReference>
<evidence type="ECO:0000256" key="1">
    <source>
        <dbReference type="ARBA" id="ARBA00004141"/>
    </source>
</evidence>
<feature type="domain" description="F-box" evidence="7">
    <location>
        <begin position="550"/>
        <end position="590"/>
    </location>
</feature>
<evidence type="ECO:0000259" key="7">
    <source>
        <dbReference type="SMART" id="SM00256"/>
    </source>
</evidence>
<feature type="transmembrane region" description="Helical" evidence="6">
    <location>
        <begin position="426"/>
        <end position="447"/>
    </location>
</feature>
<reference evidence="8 9" key="1">
    <citation type="submission" date="2021-03" db="EMBL/GenBank/DDBJ databases">
        <authorList>
            <person name="King G.J."/>
            <person name="Bancroft I."/>
            <person name="Baten A."/>
            <person name="Bloomfield J."/>
            <person name="Borpatragohain P."/>
            <person name="He Z."/>
            <person name="Irish N."/>
            <person name="Irwin J."/>
            <person name="Liu K."/>
            <person name="Mauleon R.P."/>
            <person name="Moore J."/>
            <person name="Morris R."/>
            <person name="Ostergaard L."/>
            <person name="Wang B."/>
            <person name="Wells R."/>
        </authorList>
    </citation>
    <scope>NUCLEOTIDE SEQUENCE [LARGE SCALE GENOMIC DNA]</scope>
    <source>
        <strain evidence="8">R-o-18</strain>
        <tissue evidence="8">Leaf</tissue>
    </source>
</reference>
<evidence type="ECO:0000313" key="9">
    <source>
        <dbReference type="Proteomes" id="UP000823674"/>
    </source>
</evidence>
<feature type="transmembrane region" description="Helical" evidence="6">
    <location>
        <begin position="55"/>
        <end position="73"/>
    </location>
</feature>
<keyword evidence="4 6" id="KW-1133">Transmembrane helix</keyword>
<evidence type="ECO:0000256" key="6">
    <source>
        <dbReference type="SAM" id="Phobius"/>
    </source>
</evidence>
<dbReference type="InterPro" id="IPR036259">
    <property type="entry name" value="MFS_trans_sf"/>
</dbReference>
<feature type="transmembrane region" description="Helical" evidence="6">
    <location>
        <begin position="79"/>
        <end position="102"/>
    </location>
</feature>
<feature type="transmembrane region" description="Helical" evidence="6">
    <location>
        <begin position="384"/>
        <end position="405"/>
    </location>
</feature>
<organism evidence="8 9">
    <name type="scientific">Brassica rapa subsp. trilocularis</name>
    <dbReference type="NCBI Taxonomy" id="1813537"/>
    <lineage>
        <taxon>Eukaryota</taxon>
        <taxon>Viridiplantae</taxon>
        <taxon>Streptophyta</taxon>
        <taxon>Embryophyta</taxon>
        <taxon>Tracheophyta</taxon>
        <taxon>Spermatophyta</taxon>
        <taxon>Magnoliopsida</taxon>
        <taxon>eudicotyledons</taxon>
        <taxon>Gunneridae</taxon>
        <taxon>Pentapetalae</taxon>
        <taxon>rosids</taxon>
        <taxon>malvids</taxon>
        <taxon>Brassicales</taxon>
        <taxon>Brassicaceae</taxon>
        <taxon>Brassiceae</taxon>
        <taxon>Brassica</taxon>
    </lineage>
</organism>
<evidence type="ECO:0000313" key="8">
    <source>
        <dbReference type="EMBL" id="KAG5408483.1"/>
    </source>
</evidence>
<dbReference type="Pfam" id="PF00646">
    <property type="entry name" value="F-box"/>
    <property type="match status" value="1"/>
</dbReference>
<proteinExistence type="inferred from homology"/>
<name>A0ABQ7NC52_BRACM</name>
<dbReference type="Gene3D" id="1.20.1280.50">
    <property type="match status" value="1"/>
</dbReference>
<comment type="similarity">
    <text evidence="2">Belongs to the major facilitator superfamily. Proton-dependent oligopeptide transporter (POT/PTR) (TC 2.A.17) family.</text>
</comment>
<feature type="transmembrane region" description="Helical" evidence="6">
    <location>
        <begin position="512"/>
        <end position="528"/>
    </location>
</feature>
<feature type="transmembrane region" description="Helical" evidence="6">
    <location>
        <begin position="194"/>
        <end position="221"/>
    </location>
</feature>
<evidence type="ECO:0000256" key="2">
    <source>
        <dbReference type="ARBA" id="ARBA00005982"/>
    </source>
</evidence>
<sequence>MMAEGEKRRGLSKSCALLIVIAGIERYAFKGVASNLVTYLTDVVKMSNSRAATTVNTWTGFTFMLPLFSAPFADSYWDRFFTILASSSLYFVGLVGLTYTAFDGSRSTTKTISLYFLYTSLSLIALGLGVLNPSLQAFGADQLDHDLDHDHETSLEVKSNRKSHFFQWWYFGVCAGSLLGVTVMAYIQDTFGWVFGFAIPTASMLLLILLFLCGCVVYVYADSGLDPKAKPFQRILEYIKGAVWRRSKITLVNNHDLNAMELELQEKPLCNCSNTASTTTSKTLANEKSCNHSFSGLETVKLLLRLLPVWTMLLTFAVIFQQPATFFTKQGMAMKRNIGPNFKIPPATLQSTITLSIILLMPLYDKVLIPIAKKITKNEKGIPVMERMGIGMFLSIIAIVIAALVERKRLMISKKMKTSPNSSDPLSIFWLLPQYILLGVSDIFTVLGMQEFFYSEVPVSMRTMGFALYTSVFGVGSFVSAALISVIESCTKSRGERQNWFADDMSEARLDNYYWLLAFTSAISFLMVDKIMTSQESKDGVIKGGYSHPIPLELLFIIFLRLPAKTLARCVCVSKLWASIIRSQDFIISFQSQSRILFFIRDYYQTRFENRFFLSNQQEGTSSLLSRTTCHVSDSRSRCRQPQEVNGLICCGYGTSPVIYNPTSGKSLTLPRIYLGQNVVPYVENILGYDPINEEYKVLSMTPLPGNHSGDSIIPYKEHKVFTLGSEGSWRMVECNTIHCPGTISVCINGVVYYGAYVGESMKQRSLVRFDVRTEKFGFTKMPESVQTLSYYSSTLMNYHGKITLAYSTGYDTYELWVLEDEWSKICFSTRLWTQPCIKFNVEGITRMDEIILTPRYGGEFYVVYYKLVTKQFRKIDIEGYKSPGGVVVSWEYVEASTMLL</sequence>
<dbReference type="SMART" id="SM00256">
    <property type="entry name" value="FBOX"/>
    <property type="match status" value="1"/>
</dbReference>
<feature type="transmembrane region" description="Helical" evidence="6">
    <location>
        <begin position="168"/>
        <end position="187"/>
    </location>
</feature>
<dbReference type="Pfam" id="PF00854">
    <property type="entry name" value="PTR2"/>
    <property type="match status" value="1"/>
</dbReference>
<comment type="subcellular location">
    <subcellularLocation>
        <location evidence="1">Membrane</location>
        <topology evidence="1">Multi-pass membrane protein</topology>
    </subcellularLocation>
</comment>
<evidence type="ECO:0000256" key="3">
    <source>
        <dbReference type="ARBA" id="ARBA00022692"/>
    </source>
</evidence>
<dbReference type="Pfam" id="PF08268">
    <property type="entry name" value="FBA_3"/>
    <property type="match status" value="1"/>
</dbReference>
<feature type="transmembrane region" description="Helical" evidence="6">
    <location>
        <begin position="467"/>
        <end position="491"/>
    </location>
</feature>
<feature type="transmembrane region" description="Helical" evidence="6">
    <location>
        <begin position="114"/>
        <end position="131"/>
    </location>
</feature>
<dbReference type="SUPFAM" id="SSF103473">
    <property type="entry name" value="MFS general substrate transporter"/>
    <property type="match status" value="1"/>
</dbReference>
<dbReference type="InterPro" id="IPR001810">
    <property type="entry name" value="F-box_dom"/>
</dbReference>